<dbReference type="InterPro" id="IPR051533">
    <property type="entry name" value="WaaL-like"/>
</dbReference>
<feature type="transmembrane region" description="Helical" evidence="5">
    <location>
        <begin position="432"/>
        <end position="450"/>
    </location>
</feature>
<dbReference type="Pfam" id="PF04932">
    <property type="entry name" value="Wzy_C"/>
    <property type="match status" value="1"/>
</dbReference>
<dbReference type="Proteomes" id="UP000033901">
    <property type="component" value="Unassembled WGS sequence"/>
</dbReference>
<feature type="transmembrane region" description="Helical" evidence="5">
    <location>
        <begin position="46"/>
        <end position="63"/>
    </location>
</feature>
<keyword evidence="4 5" id="KW-0472">Membrane</keyword>
<dbReference type="InterPro" id="IPR007016">
    <property type="entry name" value="O-antigen_ligase-rel_domated"/>
</dbReference>
<feature type="transmembrane region" description="Helical" evidence="5">
    <location>
        <begin position="75"/>
        <end position="93"/>
    </location>
</feature>
<comment type="subcellular location">
    <subcellularLocation>
        <location evidence="1">Membrane</location>
        <topology evidence="1">Multi-pass membrane protein</topology>
    </subcellularLocation>
</comment>
<proteinExistence type="predicted"/>
<dbReference type="PANTHER" id="PTHR37422:SF13">
    <property type="entry name" value="LIPOPOLYSACCHARIDE BIOSYNTHESIS PROTEIN PA4999-RELATED"/>
    <property type="match status" value="1"/>
</dbReference>
<sequence length="469" mass="52605">MSKLLKQSKRLLKYGMAALLAAIPLYPKFPAIRIPGTYVSVRLEDFLMAAVAILFLIAFLPEMKRLFAKKIERSVAILLGVGLISLLSGILITQTVVPHIGLLHWMRRIEYFIPFFLGLLYFRDKKEKTLEFFLKVLMIVLVVAFLYGLGQKYLSWPVIITQNEEYSKGVALRWIPGSHINSTFAGHYDLATFLVLLLPIFVSLFFVVKKITARILLLVVIFSGLWLLANAVSRISIVSYLLGVTLALVLIKKIKAIPIVILVSLIVFSFSSDLLARYTRIIEVTSKKILSTRQINISPSFIYAQETEIPKKRAATPTPTPPPVFEDRSTSIRLNVEWPRAIRAFMKNPLLGTGYSSITLATDNDFLRLLGEVGLLGFLAFWLLFARIFHSLSKILPVTKYYQGVSLAFMGGLMGALPGVFLNAFFIDVFEASKFATIFWLLMGIAVVMARKNINEGDRPIPLPSVGHS</sequence>
<keyword evidence="2 5" id="KW-0812">Transmembrane</keyword>
<evidence type="ECO:0000313" key="8">
    <source>
        <dbReference type="Proteomes" id="UP000033901"/>
    </source>
</evidence>
<dbReference type="GO" id="GO:0016020">
    <property type="term" value="C:membrane"/>
    <property type="evidence" value="ECO:0007669"/>
    <property type="project" value="UniProtKB-SubCell"/>
</dbReference>
<name>A0A0G1J706_9BACT</name>
<comment type="caution">
    <text evidence="7">The sequence shown here is derived from an EMBL/GenBank/DDBJ whole genome shotgun (WGS) entry which is preliminary data.</text>
</comment>
<protein>
    <recommendedName>
        <fullName evidence="6">O-antigen ligase-related domain-containing protein</fullName>
    </recommendedName>
</protein>
<dbReference type="EMBL" id="LCIZ01000015">
    <property type="protein sequence ID" value="KKT67093.1"/>
    <property type="molecule type" value="Genomic_DNA"/>
</dbReference>
<organism evidence="7 8">
    <name type="scientific">Candidatus Curtissbacteria bacterium GW2011_GWC1_44_33</name>
    <dbReference type="NCBI Taxonomy" id="1618413"/>
    <lineage>
        <taxon>Bacteria</taxon>
        <taxon>Candidatus Curtissiibacteriota</taxon>
    </lineage>
</organism>
<gene>
    <name evidence="7" type="ORF">UW61_C0015G0016</name>
</gene>
<evidence type="ECO:0000256" key="4">
    <source>
        <dbReference type="ARBA" id="ARBA00023136"/>
    </source>
</evidence>
<feature type="transmembrane region" description="Helical" evidence="5">
    <location>
        <begin position="256"/>
        <end position="276"/>
    </location>
</feature>
<feature type="transmembrane region" description="Helical" evidence="5">
    <location>
        <begin position="190"/>
        <end position="208"/>
    </location>
</feature>
<feature type="transmembrane region" description="Helical" evidence="5">
    <location>
        <begin position="401"/>
        <end position="426"/>
    </location>
</feature>
<evidence type="ECO:0000256" key="5">
    <source>
        <dbReference type="SAM" id="Phobius"/>
    </source>
</evidence>
<feature type="domain" description="O-antigen ligase-related" evidence="6">
    <location>
        <begin position="221"/>
        <end position="381"/>
    </location>
</feature>
<accession>A0A0G1J706</accession>
<reference evidence="7 8" key="1">
    <citation type="journal article" date="2015" name="Nature">
        <title>rRNA introns, odd ribosomes, and small enigmatic genomes across a large radiation of phyla.</title>
        <authorList>
            <person name="Brown C.T."/>
            <person name="Hug L.A."/>
            <person name="Thomas B.C."/>
            <person name="Sharon I."/>
            <person name="Castelle C.J."/>
            <person name="Singh A."/>
            <person name="Wilkins M.J."/>
            <person name="Williams K.H."/>
            <person name="Banfield J.F."/>
        </authorList>
    </citation>
    <scope>NUCLEOTIDE SEQUENCE [LARGE SCALE GENOMIC DNA]</scope>
</reference>
<feature type="transmembrane region" description="Helical" evidence="5">
    <location>
        <begin position="129"/>
        <end position="149"/>
    </location>
</feature>
<evidence type="ECO:0000256" key="2">
    <source>
        <dbReference type="ARBA" id="ARBA00022692"/>
    </source>
</evidence>
<feature type="transmembrane region" description="Helical" evidence="5">
    <location>
        <begin position="213"/>
        <end position="229"/>
    </location>
</feature>
<feature type="transmembrane region" description="Helical" evidence="5">
    <location>
        <begin position="105"/>
        <end position="122"/>
    </location>
</feature>
<evidence type="ECO:0000259" key="6">
    <source>
        <dbReference type="Pfam" id="PF04932"/>
    </source>
</evidence>
<evidence type="ECO:0000313" key="7">
    <source>
        <dbReference type="EMBL" id="KKT67093.1"/>
    </source>
</evidence>
<evidence type="ECO:0000256" key="3">
    <source>
        <dbReference type="ARBA" id="ARBA00022989"/>
    </source>
</evidence>
<feature type="transmembrane region" description="Helical" evidence="5">
    <location>
        <begin position="366"/>
        <end position="389"/>
    </location>
</feature>
<keyword evidence="3 5" id="KW-1133">Transmembrane helix</keyword>
<dbReference type="PANTHER" id="PTHR37422">
    <property type="entry name" value="TEICHURONIC ACID BIOSYNTHESIS PROTEIN TUAE"/>
    <property type="match status" value="1"/>
</dbReference>
<dbReference type="AlphaFoldDB" id="A0A0G1J706"/>
<evidence type="ECO:0000256" key="1">
    <source>
        <dbReference type="ARBA" id="ARBA00004141"/>
    </source>
</evidence>